<evidence type="ECO:0000256" key="5">
    <source>
        <dbReference type="ARBA" id="ARBA00022984"/>
    </source>
</evidence>
<dbReference type="Proteomes" id="UP000505077">
    <property type="component" value="Unassembled WGS sequence"/>
</dbReference>
<keyword evidence="2" id="KW-1003">Cell membrane</keyword>
<keyword evidence="5" id="KW-0573">Peptidoglycan synthesis</keyword>
<proteinExistence type="inferred from homology"/>
<keyword evidence="3 10" id="KW-0812">Transmembrane</keyword>
<dbReference type="EMBL" id="BLLL01000007">
    <property type="protein sequence ID" value="GFH62899.1"/>
    <property type="molecule type" value="Genomic_DNA"/>
</dbReference>
<evidence type="ECO:0000256" key="2">
    <source>
        <dbReference type="ARBA" id="ARBA00022475"/>
    </source>
</evidence>
<dbReference type="PRINTS" id="PR01806">
    <property type="entry name" value="VIRFACTRMVIN"/>
</dbReference>
<protein>
    <submittedName>
        <fullName evidence="11">Putative peptidoglycan lipid II flippase</fullName>
    </submittedName>
</protein>
<gene>
    <name evidence="11" type="primary">mviN</name>
    <name evidence="11" type="ORF">ZNDK_0670</name>
</gene>
<evidence type="ECO:0000256" key="10">
    <source>
        <dbReference type="SAM" id="Phobius"/>
    </source>
</evidence>
<feature type="transmembrane region" description="Helical" evidence="10">
    <location>
        <begin position="413"/>
        <end position="432"/>
    </location>
</feature>
<dbReference type="GO" id="GO:0009252">
    <property type="term" value="P:peptidoglycan biosynthetic process"/>
    <property type="evidence" value="ECO:0007669"/>
    <property type="project" value="UniProtKB-KW"/>
</dbReference>
<dbReference type="GO" id="GO:0034204">
    <property type="term" value="P:lipid translocation"/>
    <property type="evidence" value="ECO:0007669"/>
    <property type="project" value="TreeGrafter"/>
</dbReference>
<keyword evidence="7 10" id="KW-0472">Membrane</keyword>
<dbReference type="AlphaFoldDB" id="A0A6L2R5T5"/>
<dbReference type="PANTHER" id="PTHR47019:SF1">
    <property type="entry name" value="LIPID II FLIPPASE MURJ"/>
    <property type="match status" value="1"/>
</dbReference>
<evidence type="ECO:0000256" key="8">
    <source>
        <dbReference type="ARBA" id="ARBA00060041"/>
    </source>
</evidence>
<feature type="transmembrane region" description="Helical" evidence="10">
    <location>
        <begin position="12"/>
        <end position="31"/>
    </location>
</feature>
<feature type="transmembrane region" description="Helical" evidence="10">
    <location>
        <begin position="133"/>
        <end position="159"/>
    </location>
</feature>
<feature type="transmembrane region" description="Helical" evidence="10">
    <location>
        <begin position="284"/>
        <end position="303"/>
    </location>
</feature>
<dbReference type="GO" id="GO:0005886">
    <property type="term" value="C:plasma membrane"/>
    <property type="evidence" value="ECO:0007669"/>
    <property type="project" value="UniProtKB-SubCell"/>
</dbReference>
<dbReference type="InterPro" id="IPR051050">
    <property type="entry name" value="Lipid_II_flippase_MurJ/MviN"/>
</dbReference>
<organism evidence="11 12">
    <name type="scientific">Candidatus Desulfovibrio kirbyi</name>
    <dbReference type="NCBI Taxonomy" id="2696086"/>
    <lineage>
        <taxon>Bacteria</taxon>
        <taxon>Pseudomonadati</taxon>
        <taxon>Thermodesulfobacteriota</taxon>
        <taxon>Desulfovibrionia</taxon>
        <taxon>Desulfovibrionales</taxon>
        <taxon>Desulfovibrionaceae</taxon>
        <taxon>Desulfovibrio</taxon>
    </lineage>
</organism>
<reference evidence="11 12" key="1">
    <citation type="journal article" date="2020" name="ISME J.">
        <title>Parallel Reductive Genome Evolution in Desulfovibrio Ectosymbionts Independently Acquired by Trichonympha Protists in the Termite Gut.</title>
        <authorList>
            <person name="Takeuchi M."/>
            <person name="Kuwahara H."/>
            <person name="Murakami T."/>
            <person name="Takahashi K."/>
            <person name="Kajitani R."/>
            <person name="Toyoda A."/>
            <person name="Itoh T."/>
            <person name="Ohkuma M."/>
            <person name="Hongoh Y."/>
        </authorList>
    </citation>
    <scope>NUCLEOTIDE SEQUENCE [LARGE SCALE GENOMIC DNA]</scope>
    <source>
        <strain evidence="11">ZnDsv-02</strain>
    </source>
</reference>
<comment type="caution">
    <text evidence="11">The sequence shown here is derived from an EMBL/GenBank/DDBJ whole genome shotgun (WGS) entry which is preliminary data.</text>
</comment>
<feature type="transmembrane region" description="Helical" evidence="10">
    <location>
        <begin position="171"/>
        <end position="187"/>
    </location>
</feature>
<sequence>MAPTFFGKRQRIGTAALLLSACSFLSVFIGLARDKIISWQFGAGAETDMYFAAFIVPDSINYLLAGGLMSITIIPLLSRCFQEDEQDAWRFFSCIFCWILTAACLLTLLGILAAEPLARLVAPGFTPEKCARLAFFMRIILPGQIFFLCGACVTALLYIRRQFIPSALAPIIYNAGIISCGVGLPLIFPIDGMTGYCIGVTLGAFLGTFLIPLCTAMSKAMFLRPAWSHPLLAKLLCRSLPLLLGITIIMLDEQFLRVFGSLAGEGTVSLLAYARRVAQVPVKLVGQAAAAASYPFLVLLLTSGDRAGFDKTLRAALYTALGIIIPCAVWMTLQAVPILCVIFQGGRFGEQETQAAAQLAQILLAPTPLWIVYALLARGFYAHGDTITPALTGSVTTLLCLPCYYYWAVPTGAWAIAAVSAAGVSAYVLWLAQIWIKHHGNTVFAGLPTFCVRTLACALPGAGLSFWISEYCLETLSYHPLLAACIALALGGCAFALTFLPLAHIFAPSMTQTVLQYFLKRKKSEL</sequence>
<feature type="transmembrane region" description="Helical" evidence="10">
    <location>
        <begin position="315"/>
        <end position="344"/>
    </location>
</feature>
<dbReference type="Pfam" id="PF03023">
    <property type="entry name" value="MurJ"/>
    <property type="match status" value="1"/>
</dbReference>
<feature type="transmembrane region" description="Helical" evidence="10">
    <location>
        <begin position="444"/>
        <end position="469"/>
    </location>
</feature>
<comment type="function">
    <text evidence="8">Involved in peptidoglycan biosynthesis. Transports lipid-linked peptidoglycan precursors from the inner to the outer leaflet of the cytoplasmic membrane.</text>
</comment>
<dbReference type="InterPro" id="IPR004268">
    <property type="entry name" value="MurJ"/>
</dbReference>
<name>A0A6L2R5T5_9BACT</name>
<feature type="transmembrane region" description="Helical" evidence="10">
    <location>
        <begin position="51"/>
        <end position="77"/>
    </location>
</feature>
<evidence type="ECO:0000256" key="3">
    <source>
        <dbReference type="ARBA" id="ARBA00022692"/>
    </source>
</evidence>
<keyword evidence="6 10" id="KW-1133">Transmembrane helix</keyword>
<evidence type="ECO:0000256" key="9">
    <source>
        <dbReference type="ARBA" id="ARBA00061532"/>
    </source>
</evidence>
<evidence type="ECO:0000256" key="4">
    <source>
        <dbReference type="ARBA" id="ARBA00022960"/>
    </source>
</evidence>
<feature type="transmembrane region" description="Helical" evidence="10">
    <location>
        <begin position="193"/>
        <end position="214"/>
    </location>
</feature>
<accession>A0A6L2R5T5</accession>
<evidence type="ECO:0000313" key="12">
    <source>
        <dbReference type="Proteomes" id="UP000505077"/>
    </source>
</evidence>
<evidence type="ECO:0000256" key="6">
    <source>
        <dbReference type="ARBA" id="ARBA00022989"/>
    </source>
</evidence>
<comment type="similarity">
    <text evidence="9">Belongs to the MurJ/MviN family.</text>
</comment>
<evidence type="ECO:0000256" key="7">
    <source>
        <dbReference type="ARBA" id="ARBA00023136"/>
    </source>
</evidence>
<comment type="subcellular location">
    <subcellularLocation>
        <location evidence="1">Cell membrane</location>
        <topology evidence="1">Multi-pass membrane protein</topology>
    </subcellularLocation>
</comment>
<keyword evidence="4" id="KW-0133">Cell shape</keyword>
<dbReference type="PANTHER" id="PTHR47019">
    <property type="entry name" value="LIPID II FLIPPASE MURJ"/>
    <property type="match status" value="1"/>
</dbReference>
<dbReference type="GO" id="GO:0015648">
    <property type="term" value="F:lipid-linked peptidoglycan transporter activity"/>
    <property type="evidence" value="ECO:0007669"/>
    <property type="project" value="TreeGrafter"/>
</dbReference>
<dbReference type="GO" id="GO:0008360">
    <property type="term" value="P:regulation of cell shape"/>
    <property type="evidence" value="ECO:0007669"/>
    <property type="project" value="UniProtKB-KW"/>
</dbReference>
<feature type="transmembrane region" description="Helical" evidence="10">
    <location>
        <begin position="481"/>
        <end position="503"/>
    </location>
</feature>
<evidence type="ECO:0000313" key="11">
    <source>
        <dbReference type="EMBL" id="GFH62899.1"/>
    </source>
</evidence>
<feature type="transmembrane region" description="Helical" evidence="10">
    <location>
        <begin position="388"/>
        <end position="407"/>
    </location>
</feature>
<evidence type="ECO:0000256" key="1">
    <source>
        <dbReference type="ARBA" id="ARBA00004651"/>
    </source>
</evidence>
<feature type="transmembrane region" description="Helical" evidence="10">
    <location>
        <begin position="89"/>
        <end position="113"/>
    </location>
</feature>
<feature type="transmembrane region" description="Helical" evidence="10">
    <location>
        <begin position="356"/>
        <end position="376"/>
    </location>
</feature>